<dbReference type="RefSeq" id="WP_390224136.1">
    <property type="nucleotide sequence ID" value="NZ_JBHTAA010000005.1"/>
</dbReference>
<keyword evidence="7" id="KW-0238">DNA-binding</keyword>
<evidence type="ECO:0000313" key="8">
    <source>
        <dbReference type="EMBL" id="MFC7204437.1"/>
    </source>
</evidence>
<organism evidence="8 9">
    <name type="scientific">Haloferax namakaokahaiae</name>
    <dbReference type="NCBI Taxonomy" id="1748331"/>
    <lineage>
        <taxon>Archaea</taxon>
        <taxon>Methanobacteriati</taxon>
        <taxon>Methanobacteriota</taxon>
        <taxon>Stenosarchaea group</taxon>
        <taxon>Halobacteria</taxon>
        <taxon>Halobacteriales</taxon>
        <taxon>Haloferacaceae</taxon>
        <taxon>Haloferax</taxon>
    </lineage>
</organism>
<dbReference type="GO" id="GO:0003677">
    <property type="term" value="F:DNA binding"/>
    <property type="evidence" value="ECO:0007669"/>
    <property type="project" value="UniProtKB-KW"/>
</dbReference>
<dbReference type="GO" id="GO:0003678">
    <property type="term" value="F:DNA helicase activity"/>
    <property type="evidence" value="ECO:0007669"/>
    <property type="project" value="UniProtKB-EC"/>
</dbReference>
<dbReference type="Proteomes" id="UP001596481">
    <property type="component" value="Unassembled WGS sequence"/>
</dbReference>
<keyword evidence="3" id="KW-0547">Nucleotide-binding</keyword>
<evidence type="ECO:0000256" key="2">
    <source>
        <dbReference type="ARBA" id="ARBA00022705"/>
    </source>
</evidence>
<evidence type="ECO:0000256" key="5">
    <source>
        <dbReference type="ARBA" id="ARBA00022806"/>
    </source>
</evidence>
<evidence type="ECO:0000313" key="9">
    <source>
        <dbReference type="Proteomes" id="UP001596481"/>
    </source>
</evidence>
<dbReference type="EC" id="3.6.4.12" evidence="1"/>
<evidence type="ECO:0000256" key="4">
    <source>
        <dbReference type="ARBA" id="ARBA00022801"/>
    </source>
</evidence>
<keyword evidence="2" id="KW-0235">DNA replication</keyword>
<dbReference type="FunFam" id="2.20.28.10:FF:000003">
    <property type="entry name" value="DNA helicase"/>
    <property type="match status" value="1"/>
</dbReference>
<protein>
    <recommendedName>
        <fullName evidence="1">DNA helicase</fullName>
        <ecNumber evidence="1">3.6.4.12</ecNumber>
    </recommendedName>
</protein>
<proteinExistence type="predicted"/>
<gene>
    <name evidence="8" type="ORF">ACFQJC_12995</name>
</gene>
<dbReference type="EMBL" id="JBHTAA010000005">
    <property type="protein sequence ID" value="MFC7204437.1"/>
    <property type="molecule type" value="Genomic_DNA"/>
</dbReference>
<keyword evidence="9" id="KW-1185">Reference proteome</keyword>
<name>A0ABD5ZGR6_9EURY</name>
<comment type="caution">
    <text evidence="8">The sequence shown here is derived from an EMBL/GenBank/DDBJ whole genome shotgun (WGS) entry which is preliminary data.</text>
</comment>
<dbReference type="GO" id="GO:0006260">
    <property type="term" value="P:DNA replication"/>
    <property type="evidence" value="ECO:0007669"/>
    <property type="project" value="UniProtKB-KW"/>
</dbReference>
<evidence type="ECO:0000256" key="3">
    <source>
        <dbReference type="ARBA" id="ARBA00022741"/>
    </source>
</evidence>
<sequence>MSHTPELPERYVCDNCHVIYAGTVTHEDEEFHYSEPTECAACGSTHFVIIEQYARHKTQ</sequence>
<dbReference type="GO" id="GO:0005524">
    <property type="term" value="F:ATP binding"/>
    <property type="evidence" value="ECO:0007669"/>
    <property type="project" value="UniProtKB-KW"/>
</dbReference>
<dbReference type="GO" id="GO:0016787">
    <property type="term" value="F:hydrolase activity"/>
    <property type="evidence" value="ECO:0007669"/>
    <property type="project" value="UniProtKB-KW"/>
</dbReference>
<evidence type="ECO:0000256" key="6">
    <source>
        <dbReference type="ARBA" id="ARBA00022840"/>
    </source>
</evidence>
<dbReference type="AlphaFoldDB" id="A0ABD5ZGR6"/>
<evidence type="ECO:0000256" key="1">
    <source>
        <dbReference type="ARBA" id="ARBA00012551"/>
    </source>
</evidence>
<keyword evidence="6" id="KW-0067">ATP-binding</keyword>
<keyword evidence="5" id="KW-0347">Helicase</keyword>
<reference evidence="8 9" key="1">
    <citation type="journal article" date="2019" name="Int. J. Syst. Evol. Microbiol.">
        <title>The Global Catalogue of Microorganisms (GCM) 10K type strain sequencing project: providing services to taxonomists for standard genome sequencing and annotation.</title>
        <authorList>
            <consortium name="The Broad Institute Genomics Platform"/>
            <consortium name="The Broad Institute Genome Sequencing Center for Infectious Disease"/>
            <person name="Wu L."/>
            <person name="Ma J."/>
        </authorList>
    </citation>
    <scope>NUCLEOTIDE SEQUENCE [LARGE SCALE GENOMIC DNA]</scope>
    <source>
        <strain evidence="8 9">DSM 29988</strain>
    </source>
</reference>
<accession>A0ABD5ZGR6</accession>
<keyword evidence="4" id="KW-0378">Hydrolase</keyword>
<evidence type="ECO:0000256" key="7">
    <source>
        <dbReference type="ARBA" id="ARBA00023125"/>
    </source>
</evidence>